<reference evidence="3" key="1">
    <citation type="submission" date="2016-10" db="EMBL/GenBank/DDBJ databases">
        <authorList>
            <person name="Varghese N."/>
            <person name="Submissions S."/>
        </authorList>
    </citation>
    <scope>NUCLEOTIDE SEQUENCE [LARGE SCALE GENOMIC DNA]</scope>
    <source>
        <strain evidence="3">DSM 18130</strain>
    </source>
</reference>
<dbReference type="EMBL" id="FOJM01000002">
    <property type="protein sequence ID" value="SFA41332.1"/>
    <property type="molecule type" value="Genomic_DNA"/>
</dbReference>
<feature type="domain" description="KAP NTPase" evidence="1">
    <location>
        <begin position="16"/>
        <end position="261"/>
    </location>
</feature>
<evidence type="ECO:0000259" key="1">
    <source>
        <dbReference type="Pfam" id="PF07693"/>
    </source>
</evidence>
<proteinExistence type="predicted"/>
<dbReference type="OrthoDB" id="88903at2"/>
<accession>A0A1I0SPD4</accession>
<evidence type="ECO:0000313" key="2">
    <source>
        <dbReference type="EMBL" id="SFA41332.1"/>
    </source>
</evidence>
<name>A0A1I0SPD4_9SPHI</name>
<gene>
    <name evidence="2" type="ORF">SAMN04488511_102301</name>
</gene>
<keyword evidence="3" id="KW-1185">Reference proteome</keyword>
<dbReference type="Proteomes" id="UP000198836">
    <property type="component" value="Unassembled WGS sequence"/>
</dbReference>
<dbReference type="SUPFAM" id="SSF52540">
    <property type="entry name" value="P-loop containing nucleoside triphosphate hydrolases"/>
    <property type="match status" value="1"/>
</dbReference>
<dbReference type="Pfam" id="PF07693">
    <property type="entry name" value="KAP_NTPase"/>
    <property type="match status" value="1"/>
</dbReference>
<protein>
    <submittedName>
        <fullName evidence="2">KAP family P-loop domain-containing protein</fullName>
    </submittedName>
</protein>
<organism evidence="2 3">
    <name type="scientific">Pedobacter suwonensis</name>
    <dbReference type="NCBI Taxonomy" id="332999"/>
    <lineage>
        <taxon>Bacteria</taxon>
        <taxon>Pseudomonadati</taxon>
        <taxon>Bacteroidota</taxon>
        <taxon>Sphingobacteriia</taxon>
        <taxon>Sphingobacteriales</taxon>
        <taxon>Sphingobacteriaceae</taxon>
        <taxon>Pedobacter</taxon>
    </lineage>
</organism>
<evidence type="ECO:0000313" key="3">
    <source>
        <dbReference type="Proteomes" id="UP000198836"/>
    </source>
</evidence>
<dbReference type="Gene3D" id="3.40.50.300">
    <property type="entry name" value="P-loop containing nucleotide triphosphate hydrolases"/>
    <property type="match status" value="1"/>
</dbReference>
<sequence>MTNSKDTNKTQLLILNYLNSNTNHAIMITAPWGSGKTHFLRNTVFNEISSTGYKGIIVSLFGVTSIEGIKDRILIELYPILENKLVKVGAIAVSTIAKVVDIGKLITPANWVPTNLENIEGRKLKKAAAELINLKKLLICFDDLERVRPDLLSSTEILGYINSLVEEENIKIIIIANQDKITDKQYLEIKEKVISNTIHFTQDFSNAFEAIASEVGYPTNKFRNFIHDNRESIKTMLEKENDGHVNYRTLKYFLVHFQRVAHYIQSIRDKAIIQIKEDLLKKVMDFCLVVCIEFKIGKISYGANQEMDDLSNAISRMMLDDKTPQNYADEIVDKYYGGKYDGYDYYRNLFDYLTGGDVFSEKELHNEIIKKYNILNGTLDEHYIVYRSLGYHEVNHMNDDEYLSQTNKLLAFLREGTYHLQDFITIFYYLTRFGNPLGLDLESLKLEMISILQANAQRYSYQPMLKQYTSIDENSSNYEYYLPIRNVMLAVNNQNAERDQNVIDENILNLLQNNFDDCFQYFTDDLTTSLGKKSLSAVSPEIFLDTFFNQTNANKYKMNMLIGIVFSSGKGNYAAKDLSFLRGLQSLVENHISAENLNNVSGDLTLELLNYTKKAIEAIIPYVESR</sequence>
<dbReference type="RefSeq" id="WP_090980555.1">
    <property type="nucleotide sequence ID" value="NZ_FOJM01000002.1"/>
</dbReference>
<dbReference type="InterPro" id="IPR027417">
    <property type="entry name" value="P-loop_NTPase"/>
</dbReference>
<dbReference type="InterPro" id="IPR011646">
    <property type="entry name" value="KAP_P-loop"/>
</dbReference>
<dbReference type="AlphaFoldDB" id="A0A1I0SPD4"/>